<dbReference type="KEGG" id="hai:109388008"/>
<accession>A0A8B7S4D0</accession>
<reference evidence="3" key="1">
    <citation type="submission" date="2025-08" db="UniProtKB">
        <authorList>
            <consortium name="RefSeq"/>
        </authorList>
    </citation>
    <scope>IDENTIFICATION</scope>
    <source>
        <tissue evidence="3">Muscle</tissue>
    </source>
</reference>
<gene>
    <name evidence="3" type="primary">LOC109388008</name>
</gene>
<dbReference type="AlphaFoldDB" id="A0A8B7S4D0"/>
<dbReference type="RefSeq" id="XP_019507864.1">
    <property type="nucleotide sequence ID" value="XM_019652319.1"/>
</dbReference>
<feature type="region of interest" description="Disordered" evidence="1">
    <location>
        <begin position="37"/>
        <end position="69"/>
    </location>
</feature>
<organism evidence="2 3">
    <name type="scientific">Hipposideros armiger</name>
    <name type="common">Great Himalayan leaf-nosed bat</name>
    <dbReference type="NCBI Taxonomy" id="186990"/>
    <lineage>
        <taxon>Eukaryota</taxon>
        <taxon>Metazoa</taxon>
        <taxon>Chordata</taxon>
        <taxon>Craniata</taxon>
        <taxon>Vertebrata</taxon>
        <taxon>Euteleostomi</taxon>
        <taxon>Mammalia</taxon>
        <taxon>Eutheria</taxon>
        <taxon>Laurasiatheria</taxon>
        <taxon>Chiroptera</taxon>
        <taxon>Yinpterochiroptera</taxon>
        <taxon>Rhinolophoidea</taxon>
        <taxon>Hipposideridae</taxon>
        <taxon>Hipposideros</taxon>
    </lineage>
</organism>
<feature type="compositionally biased region" description="Low complexity" evidence="1">
    <location>
        <begin position="40"/>
        <end position="49"/>
    </location>
</feature>
<sequence>MPPLTPAQPGPSASTEAFPPCHSVRPALQDWPVLQVRSGAPSSPAQQAPTALRQATAGRKTACPAPRGPSAPAGPPSLCYVHGEPPATVQVQGWRWPVCCALLVTTALSWALLLHSHVVLAASQVPAISGARSAQEENSATRQSWLAPWHVPPGTTAQPGAYCPSPAPWALFETPLGLPVWKTASCAALGVSVAEKAWLSPRGSAVLDITVGPVPIPPPPRHSPLVTSAPLAIFAQLAPRTPGKGPVQLAPGMQREGHRT</sequence>
<evidence type="ECO:0000313" key="2">
    <source>
        <dbReference type="Proteomes" id="UP000694851"/>
    </source>
</evidence>
<evidence type="ECO:0000256" key="1">
    <source>
        <dbReference type="SAM" id="MobiDB-lite"/>
    </source>
</evidence>
<dbReference type="Proteomes" id="UP000694851">
    <property type="component" value="Unplaced"/>
</dbReference>
<name>A0A8B7S4D0_HIPAR</name>
<keyword evidence="2" id="KW-1185">Reference proteome</keyword>
<evidence type="ECO:0000313" key="3">
    <source>
        <dbReference type="RefSeq" id="XP_019507864.1"/>
    </source>
</evidence>
<dbReference type="GeneID" id="109388008"/>
<protein>
    <submittedName>
        <fullName evidence="3">Uncharacterized protein LOC109388008</fullName>
    </submittedName>
</protein>
<feature type="region of interest" description="Disordered" evidence="1">
    <location>
        <begin position="1"/>
        <end position="22"/>
    </location>
</feature>
<proteinExistence type="predicted"/>